<proteinExistence type="predicted"/>
<name>A0A0R1U296_9LACO</name>
<protein>
    <recommendedName>
        <fullName evidence="3">DUF3013 family protein</fullName>
    </recommendedName>
</protein>
<dbReference type="PATRIC" id="fig|1423724.4.peg.1058"/>
<dbReference type="OrthoDB" id="2165293at2"/>
<keyword evidence="2" id="KW-1185">Reference proteome</keyword>
<dbReference type="eggNOG" id="ENOG5032W75">
    <property type="taxonomic scope" value="Bacteria"/>
</dbReference>
<dbReference type="EMBL" id="AZFT01000053">
    <property type="protein sequence ID" value="KRL83755.1"/>
    <property type="molecule type" value="Genomic_DNA"/>
</dbReference>
<evidence type="ECO:0000313" key="1">
    <source>
        <dbReference type="EMBL" id="KRL83755.1"/>
    </source>
</evidence>
<dbReference type="STRING" id="1423724.FC32_GL001016"/>
<dbReference type="InterPro" id="IPR021380">
    <property type="entry name" value="DUF3013"/>
</dbReference>
<evidence type="ECO:0000313" key="2">
    <source>
        <dbReference type="Proteomes" id="UP000051324"/>
    </source>
</evidence>
<accession>A0A0R1U296</accession>
<dbReference type="Gene3D" id="3.40.50.11250">
    <property type="entry name" value="Protein of unknown function DUF3013"/>
    <property type="match status" value="1"/>
</dbReference>
<dbReference type="Proteomes" id="UP000051324">
    <property type="component" value="Unassembled WGS sequence"/>
</dbReference>
<dbReference type="AlphaFoldDB" id="A0A0R1U296"/>
<gene>
    <name evidence="1" type="ORF">FC32_GL001016</name>
</gene>
<sequence>MAKKDLLSFLEENIDELDFDGKIDLFWNKREKTFEMEVTFYAENKIGQMIEDAQGIASSEPIISFSDSILFYDEKNPAAVDEDAYFACLSYAGKKGWSLARGKAFFSYLQIVLDNGYSDLLDFLNDSDKEVFELTWSNEEFEKIVADATNNTPKQELSYPRF</sequence>
<comment type="caution">
    <text evidence="1">The sequence shown here is derived from an EMBL/GenBank/DDBJ whole genome shotgun (WGS) entry which is preliminary data.</text>
</comment>
<dbReference type="Pfam" id="PF11217">
    <property type="entry name" value="DUF3013"/>
    <property type="match status" value="1"/>
</dbReference>
<organism evidence="1 2">
    <name type="scientific">Ligilactobacillus apodemi DSM 16634 = JCM 16172</name>
    <dbReference type="NCBI Taxonomy" id="1423724"/>
    <lineage>
        <taxon>Bacteria</taxon>
        <taxon>Bacillati</taxon>
        <taxon>Bacillota</taxon>
        <taxon>Bacilli</taxon>
        <taxon>Lactobacillales</taxon>
        <taxon>Lactobacillaceae</taxon>
        <taxon>Ligilactobacillus</taxon>
    </lineage>
</organism>
<reference evidence="1 2" key="1">
    <citation type="journal article" date="2015" name="Genome Announc.">
        <title>Expanding the biotechnology potential of lactobacilli through comparative genomics of 213 strains and associated genera.</title>
        <authorList>
            <person name="Sun Z."/>
            <person name="Harris H.M."/>
            <person name="McCann A."/>
            <person name="Guo C."/>
            <person name="Argimon S."/>
            <person name="Zhang W."/>
            <person name="Yang X."/>
            <person name="Jeffery I.B."/>
            <person name="Cooney J.C."/>
            <person name="Kagawa T.F."/>
            <person name="Liu W."/>
            <person name="Song Y."/>
            <person name="Salvetti E."/>
            <person name="Wrobel A."/>
            <person name="Rasinkangas P."/>
            <person name="Parkhill J."/>
            <person name="Rea M.C."/>
            <person name="O'Sullivan O."/>
            <person name="Ritari J."/>
            <person name="Douillard F.P."/>
            <person name="Paul Ross R."/>
            <person name="Yang R."/>
            <person name="Briner A.E."/>
            <person name="Felis G.E."/>
            <person name="de Vos W.M."/>
            <person name="Barrangou R."/>
            <person name="Klaenhammer T.R."/>
            <person name="Caufield P.W."/>
            <person name="Cui Y."/>
            <person name="Zhang H."/>
            <person name="O'Toole P.W."/>
        </authorList>
    </citation>
    <scope>NUCLEOTIDE SEQUENCE [LARGE SCALE GENOMIC DNA]</scope>
    <source>
        <strain evidence="1 2">DSM 16634</strain>
    </source>
</reference>
<dbReference type="RefSeq" id="WP_025086892.1">
    <property type="nucleotide sequence ID" value="NZ_AZFT01000053.1"/>
</dbReference>
<evidence type="ECO:0008006" key="3">
    <source>
        <dbReference type="Google" id="ProtNLM"/>
    </source>
</evidence>